<dbReference type="EMBL" id="QJKF01000009">
    <property type="protein sequence ID" value="PXX61014.1"/>
    <property type="molecule type" value="Genomic_DNA"/>
</dbReference>
<gene>
    <name evidence="1" type="ORF">DFR70_109205</name>
</gene>
<organism evidence="1 2">
    <name type="scientific">Nocardia tenerifensis</name>
    <dbReference type="NCBI Taxonomy" id="228006"/>
    <lineage>
        <taxon>Bacteria</taxon>
        <taxon>Bacillati</taxon>
        <taxon>Actinomycetota</taxon>
        <taxon>Actinomycetes</taxon>
        <taxon>Mycobacteriales</taxon>
        <taxon>Nocardiaceae</taxon>
        <taxon>Nocardia</taxon>
    </lineage>
</organism>
<sequence>MSAGGFQRALARLLTAGDPGSMLDERPHELAARFDLTEAELALLVAADRTQLDITVRSVSGKRLDMLARCLPATLAAVGHEHGFLDDFLRRHPPVHDAGQQHHKRVLAEGTRFLDYLVTGGRRDLIDLARYEVLRLELLYDPAATLAAERAAAAPGGSNLGAHVRLAEFDSDVVAQHNEWLRTGVAPHDTLRSPARIALVKVAGRNALACYRLGEQAYRVLRSGAPYPPEAEPVARFARQERLFDGNGAR</sequence>
<dbReference type="AlphaFoldDB" id="A0A318JV81"/>
<dbReference type="OrthoDB" id="4535034at2"/>
<reference evidence="1 2" key="1">
    <citation type="submission" date="2018-05" db="EMBL/GenBank/DDBJ databases">
        <title>Genomic Encyclopedia of Type Strains, Phase IV (KMG-IV): sequencing the most valuable type-strain genomes for metagenomic binning, comparative biology and taxonomic classification.</title>
        <authorList>
            <person name="Goeker M."/>
        </authorList>
    </citation>
    <scope>NUCLEOTIDE SEQUENCE [LARGE SCALE GENOMIC DNA]</scope>
    <source>
        <strain evidence="1 2">DSM 44704</strain>
    </source>
</reference>
<comment type="caution">
    <text evidence="1">The sequence shown here is derived from an EMBL/GenBank/DDBJ whole genome shotgun (WGS) entry which is preliminary data.</text>
</comment>
<accession>A0A318JV81</accession>
<name>A0A318JV81_9NOCA</name>
<protein>
    <submittedName>
        <fullName evidence="1">Uncharacterized protein</fullName>
    </submittedName>
</protein>
<evidence type="ECO:0000313" key="1">
    <source>
        <dbReference type="EMBL" id="PXX61014.1"/>
    </source>
</evidence>
<dbReference type="Proteomes" id="UP000247569">
    <property type="component" value="Unassembled WGS sequence"/>
</dbReference>
<keyword evidence="2" id="KW-1185">Reference proteome</keyword>
<proteinExistence type="predicted"/>
<dbReference type="RefSeq" id="WP_110293749.1">
    <property type="nucleotide sequence ID" value="NZ_QJKF01000009.1"/>
</dbReference>
<evidence type="ECO:0000313" key="2">
    <source>
        <dbReference type="Proteomes" id="UP000247569"/>
    </source>
</evidence>